<evidence type="ECO:0000313" key="2">
    <source>
        <dbReference type="EMBL" id="GHD68226.1"/>
    </source>
</evidence>
<sequence>MRDRRRLPPDPVTQRPGTRTAFRGYCLPTGCHAERKHFYPLARFGAPPGKWRFRLRHAAPDCLPDRTKRSFAGADRIRAPCRPAHRQTPGSGVHPASPARPPDCAGHDIGRNPAPGMHISTLKESMKIVNQKKHM</sequence>
<protein>
    <submittedName>
        <fullName evidence="2">Uncharacterized protein</fullName>
    </submittedName>
</protein>
<dbReference type="EMBL" id="BMYO01000010">
    <property type="protein sequence ID" value="GHD68226.1"/>
    <property type="molecule type" value="Genomic_DNA"/>
</dbReference>
<feature type="region of interest" description="Disordered" evidence="1">
    <location>
        <begin position="73"/>
        <end position="118"/>
    </location>
</feature>
<accession>A0ABQ3H581</accession>
<evidence type="ECO:0000313" key="3">
    <source>
        <dbReference type="Proteomes" id="UP000604737"/>
    </source>
</evidence>
<proteinExistence type="predicted"/>
<name>A0ABQ3H581_9NEIS</name>
<gene>
    <name evidence="2" type="ORF">GCM10007350_33030</name>
</gene>
<evidence type="ECO:0000256" key="1">
    <source>
        <dbReference type="SAM" id="MobiDB-lite"/>
    </source>
</evidence>
<keyword evidence="3" id="KW-1185">Reference proteome</keyword>
<reference evidence="3" key="1">
    <citation type="journal article" date="2019" name="Int. J. Syst. Evol. Microbiol.">
        <title>The Global Catalogue of Microorganisms (GCM) 10K type strain sequencing project: providing services to taxonomists for standard genome sequencing and annotation.</title>
        <authorList>
            <consortium name="The Broad Institute Genomics Platform"/>
            <consortium name="The Broad Institute Genome Sequencing Center for Infectious Disease"/>
            <person name="Wu L."/>
            <person name="Ma J."/>
        </authorList>
    </citation>
    <scope>NUCLEOTIDE SEQUENCE [LARGE SCALE GENOMIC DNA]</scope>
    <source>
        <strain evidence="3">KCTC 23701</strain>
    </source>
</reference>
<comment type="caution">
    <text evidence="2">The sequence shown here is derived from an EMBL/GenBank/DDBJ whole genome shotgun (WGS) entry which is preliminary data.</text>
</comment>
<organism evidence="2 3">
    <name type="scientific">Jeongeupia chitinilytica</name>
    <dbReference type="NCBI Taxonomy" id="1041641"/>
    <lineage>
        <taxon>Bacteria</taxon>
        <taxon>Pseudomonadati</taxon>
        <taxon>Pseudomonadota</taxon>
        <taxon>Betaproteobacteria</taxon>
        <taxon>Neisseriales</taxon>
        <taxon>Chitinibacteraceae</taxon>
        <taxon>Jeongeupia</taxon>
    </lineage>
</organism>
<dbReference type="Proteomes" id="UP000604737">
    <property type="component" value="Unassembled WGS sequence"/>
</dbReference>